<dbReference type="AlphaFoldDB" id="A0A0C3G0D4"/>
<dbReference type="Proteomes" id="UP000054166">
    <property type="component" value="Unassembled WGS sequence"/>
</dbReference>
<evidence type="ECO:0008006" key="3">
    <source>
        <dbReference type="Google" id="ProtNLM"/>
    </source>
</evidence>
<name>A0A0C3G0D4_PILCF</name>
<dbReference type="SUPFAM" id="SSF52047">
    <property type="entry name" value="RNI-like"/>
    <property type="match status" value="1"/>
</dbReference>
<sequence>MAFLHPLDASTNIQLPETNHCLQAQLNIAMVKVSWWHSFTYHCNYPESLSEITERLAYLSAPILESFKLKASLQDLNRLEIQDYNIFQGGALMLTHVHIDGVDTFLCLPPLSSVTSLHLEEATEQIDGEDLLSILESSLVLVSLHFQGTVAEPTNLHQLAWMGAYIDIPTLCSFSFSADASPKYCIDGILNAIHCPALESLTISNLNAWGSVQLLELPSMQALPMPPFPILRSLELSGIQCTQFAEHFNLTHLPALNTISLTNFESSMAVLHLLLPQGINNSCNVWPVL</sequence>
<protein>
    <recommendedName>
        <fullName evidence="3">F-box domain-containing protein</fullName>
    </recommendedName>
</protein>
<keyword evidence="2" id="KW-1185">Reference proteome</keyword>
<gene>
    <name evidence="1" type="ORF">PILCRDRAFT_1976</name>
</gene>
<dbReference type="EMBL" id="KN832974">
    <property type="protein sequence ID" value="KIM89645.1"/>
    <property type="molecule type" value="Genomic_DNA"/>
</dbReference>
<evidence type="ECO:0000313" key="2">
    <source>
        <dbReference type="Proteomes" id="UP000054166"/>
    </source>
</evidence>
<reference evidence="1 2" key="1">
    <citation type="submission" date="2014-04" db="EMBL/GenBank/DDBJ databases">
        <authorList>
            <consortium name="DOE Joint Genome Institute"/>
            <person name="Kuo A."/>
            <person name="Tarkka M."/>
            <person name="Buscot F."/>
            <person name="Kohler A."/>
            <person name="Nagy L.G."/>
            <person name="Floudas D."/>
            <person name="Copeland A."/>
            <person name="Barry K.W."/>
            <person name="Cichocki N."/>
            <person name="Veneault-Fourrey C."/>
            <person name="LaButti K."/>
            <person name="Lindquist E.A."/>
            <person name="Lipzen A."/>
            <person name="Lundell T."/>
            <person name="Morin E."/>
            <person name="Murat C."/>
            <person name="Sun H."/>
            <person name="Tunlid A."/>
            <person name="Henrissat B."/>
            <person name="Grigoriev I.V."/>
            <person name="Hibbett D.S."/>
            <person name="Martin F."/>
            <person name="Nordberg H.P."/>
            <person name="Cantor M.N."/>
            <person name="Hua S.X."/>
        </authorList>
    </citation>
    <scope>NUCLEOTIDE SEQUENCE [LARGE SCALE GENOMIC DNA]</scope>
    <source>
        <strain evidence="1 2">F 1598</strain>
    </source>
</reference>
<organism evidence="1 2">
    <name type="scientific">Piloderma croceum (strain F 1598)</name>
    <dbReference type="NCBI Taxonomy" id="765440"/>
    <lineage>
        <taxon>Eukaryota</taxon>
        <taxon>Fungi</taxon>
        <taxon>Dikarya</taxon>
        <taxon>Basidiomycota</taxon>
        <taxon>Agaricomycotina</taxon>
        <taxon>Agaricomycetes</taxon>
        <taxon>Agaricomycetidae</taxon>
        <taxon>Atheliales</taxon>
        <taxon>Atheliaceae</taxon>
        <taxon>Piloderma</taxon>
    </lineage>
</organism>
<proteinExistence type="predicted"/>
<evidence type="ECO:0000313" key="1">
    <source>
        <dbReference type="EMBL" id="KIM89645.1"/>
    </source>
</evidence>
<accession>A0A0C3G0D4</accession>
<dbReference type="HOGENOM" id="CLU_083954_0_0_1"/>
<dbReference type="InParanoid" id="A0A0C3G0D4"/>
<reference evidence="2" key="2">
    <citation type="submission" date="2015-01" db="EMBL/GenBank/DDBJ databases">
        <title>Evolutionary Origins and Diversification of the Mycorrhizal Mutualists.</title>
        <authorList>
            <consortium name="DOE Joint Genome Institute"/>
            <consortium name="Mycorrhizal Genomics Consortium"/>
            <person name="Kohler A."/>
            <person name="Kuo A."/>
            <person name="Nagy L.G."/>
            <person name="Floudas D."/>
            <person name="Copeland A."/>
            <person name="Barry K.W."/>
            <person name="Cichocki N."/>
            <person name="Veneault-Fourrey C."/>
            <person name="LaButti K."/>
            <person name="Lindquist E.A."/>
            <person name="Lipzen A."/>
            <person name="Lundell T."/>
            <person name="Morin E."/>
            <person name="Murat C."/>
            <person name="Riley R."/>
            <person name="Ohm R."/>
            <person name="Sun H."/>
            <person name="Tunlid A."/>
            <person name="Henrissat B."/>
            <person name="Grigoriev I.V."/>
            <person name="Hibbett D.S."/>
            <person name="Martin F."/>
        </authorList>
    </citation>
    <scope>NUCLEOTIDE SEQUENCE [LARGE SCALE GENOMIC DNA]</scope>
    <source>
        <strain evidence="2">F 1598</strain>
    </source>
</reference>